<gene>
    <name evidence="2" type="ORF">BZ3500_MVSOF-1268-A1-R1_CHR4-2G06901</name>
</gene>
<organism evidence="2 3">
    <name type="scientific">Microbotryum saponariae</name>
    <dbReference type="NCBI Taxonomy" id="289078"/>
    <lineage>
        <taxon>Eukaryota</taxon>
        <taxon>Fungi</taxon>
        <taxon>Dikarya</taxon>
        <taxon>Basidiomycota</taxon>
        <taxon>Pucciniomycotina</taxon>
        <taxon>Microbotryomycetes</taxon>
        <taxon>Microbotryales</taxon>
        <taxon>Microbotryaceae</taxon>
        <taxon>Microbotryum</taxon>
    </lineage>
</organism>
<evidence type="ECO:0000259" key="1">
    <source>
        <dbReference type="PROSITE" id="PS50181"/>
    </source>
</evidence>
<accession>A0A2X0KX11</accession>
<protein>
    <submittedName>
        <fullName evidence="2">BZ3500_MvSof-1268-A1-R1_Chr4-2g06901 protein</fullName>
    </submittedName>
</protein>
<sequence>MHLLCLPPEILLEIVGQFDSVLTLLAFANLCRSTYLFMHEASEQIYRQLCFKIGYTDVTSYGASSAIDTQWRGGWRMSHRDPGLELREALGRQNSRRKPIYLDCVRRWERFGKIYTGPKRSAPGECCLLTRAKRGFAASAKMRFFLDRSWRLGELMLTSTKIENGGPPGGIHRFKVDPDSGIYLTTGVDSLIAAILALMQPASAPFATTGSRNGSAVNPLRCTLTSNSGTFPSRFNQGYIGCMAGEQHIIWRRSDISTPKAPISQARAKFLESRSIKIGGPSGREFRPFAEIAAPGSLNATKMRDPYFIGSSNQRRALYRFDYHRGTMSTLDLSRLWQTTGENALADSTITYVEILDRDHVVVAGRKSISIWHPDRGCVALFPPAAPASRVTIARAHYRSNAKAPTWTAVHHDLRHGHLIATSMGERGVTGSGKLIWIPKWKTLINGSPSEVEDTTVVLTTNAAIIQLSVENERALFVTQDFSTNICALWLLHLRPFTSIEDFKENPPVLMCLLFPLPCTQPPARIEMTIDEIMFPSCSEFMPPPGREAREDDLSSWYQRILNLARGLKPVDMRWETLSAETLWKDSGKPNPALGSPSNDREALREVEKQWASILAEADGTVDSMCSLLFGTDFWALCQ</sequence>
<reference evidence="3" key="1">
    <citation type="submission" date="2016-10" db="EMBL/GenBank/DDBJ databases">
        <authorList>
            <person name="Jeantristanb JTB J.-T."/>
            <person name="Ricardo R."/>
        </authorList>
    </citation>
    <scope>NUCLEOTIDE SEQUENCE [LARGE SCALE GENOMIC DNA]</scope>
</reference>
<dbReference type="EMBL" id="FMWP01000092">
    <property type="protein sequence ID" value="SCZ96968.1"/>
    <property type="molecule type" value="Genomic_DNA"/>
</dbReference>
<feature type="domain" description="F-box" evidence="1">
    <location>
        <begin position="1"/>
        <end position="49"/>
    </location>
</feature>
<dbReference type="InterPro" id="IPR001810">
    <property type="entry name" value="F-box_dom"/>
</dbReference>
<dbReference type="OrthoDB" id="550575at2759"/>
<keyword evidence="3" id="KW-1185">Reference proteome</keyword>
<dbReference type="PROSITE" id="PS50181">
    <property type="entry name" value="FBOX"/>
    <property type="match status" value="1"/>
</dbReference>
<dbReference type="AlphaFoldDB" id="A0A2X0KX11"/>
<dbReference type="Proteomes" id="UP000249723">
    <property type="component" value="Unassembled WGS sequence"/>
</dbReference>
<evidence type="ECO:0000313" key="3">
    <source>
        <dbReference type="Proteomes" id="UP000249723"/>
    </source>
</evidence>
<evidence type="ECO:0000313" key="2">
    <source>
        <dbReference type="EMBL" id="SCZ96968.1"/>
    </source>
</evidence>
<name>A0A2X0KX11_9BASI</name>
<dbReference type="STRING" id="289078.A0A2X0KX11"/>
<proteinExistence type="predicted"/>